<evidence type="ECO:0000313" key="2">
    <source>
        <dbReference type="Proteomes" id="UP001153365"/>
    </source>
</evidence>
<sequence length="289" mass="31513">MDNSGIIPDSHSIRINNPEIQVPQSLFEAQIPSQGDTLSIPETTTSSSTLLNTGKFSDLAINTNGPDMFLAKSNELFFSEEILNTTILLDSNTPIGHLPKNIHNIVYIMRPISNPPVSQQMIWANFLFESLHLVARDIIAPVKFRPHKVTADNTLSVECALAGFLASSFSFNKNKSAVLPIEGLKGNEEPIKDHAAGTFKNLDDFVDKIVHVLIDIPSTPSPATCPKGKGKASSSSIDTVSTKTLQLVYKEICLEWPLYCLLMAFCAAGVRGLMLGSNNWRECGALESL</sequence>
<gene>
    <name evidence="1" type="ORF">PPACK8108_LOCUS743</name>
</gene>
<accession>A0AAV0AGV7</accession>
<dbReference type="AlphaFoldDB" id="A0AAV0AGV7"/>
<organism evidence="1 2">
    <name type="scientific">Phakopsora pachyrhizi</name>
    <name type="common">Asian soybean rust disease fungus</name>
    <dbReference type="NCBI Taxonomy" id="170000"/>
    <lineage>
        <taxon>Eukaryota</taxon>
        <taxon>Fungi</taxon>
        <taxon>Dikarya</taxon>
        <taxon>Basidiomycota</taxon>
        <taxon>Pucciniomycotina</taxon>
        <taxon>Pucciniomycetes</taxon>
        <taxon>Pucciniales</taxon>
        <taxon>Phakopsoraceae</taxon>
        <taxon>Phakopsora</taxon>
    </lineage>
</organism>
<dbReference type="EMBL" id="CALTRL010000107">
    <property type="protein sequence ID" value="CAH7666392.1"/>
    <property type="molecule type" value="Genomic_DNA"/>
</dbReference>
<evidence type="ECO:0000313" key="1">
    <source>
        <dbReference type="EMBL" id="CAH7666392.1"/>
    </source>
</evidence>
<comment type="caution">
    <text evidence="1">The sequence shown here is derived from an EMBL/GenBank/DDBJ whole genome shotgun (WGS) entry which is preliminary data.</text>
</comment>
<keyword evidence="2" id="KW-1185">Reference proteome</keyword>
<dbReference type="Proteomes" id="UP001153365">
    <property type="component" value="Unassembled WGS sequence"/>
</dbReference>
<name>A0AAV0AGV7_PHAPC</name>
<reference evidence="1" key="1">
    <citation type="submission" date="2022-06" db="EMBL/GenBank/DDBJ databases">
        <authorList>
            <consortium name="SYNGENTA / RWTH Aachen University"/>
        </authorList>
    </citation>
    <scope>NUCLEOTIDE SEQUENCE</scope>
</reference>
<proteinExistence type="predicted"/>
<protein>
    <submittedName>
        <fullName evidence="1">Uncharacterized protein</fullName>
    </submittedName>
</protein>